<keyword evidence="2" id="KW-1133">Transmembrane helix</keyword>
<evidence type="ECO:0008006" key="5">
    <source>
        <dbReference type="Google" id="ProtNLM"/>
    </source>
</evidence>
<feature type="transmembrane region" description="Helical" evidence="2">
    <location>
        <begin position="74"/>
        <end position="93"/>
    </location>
</feature>
<sequence length="369" mass="40388">MEKVNETDVAAVTLPDIPNPFTPMAFLPPDVALQVTIATYILVGAASVLLWDILSHLVDDYRLLTRFKIGLPTITYFISRFAALTSLAGYVVINTTPIGGENCSLVNTIVSSFVPVAIPGTSLLLFFHVCAVYNKNRYIIAFFSFMWIAVIGGSATAVIGGSYHKLGLTDYCINDTLPSYASAAAIIPTANDFCIYIAIVWRMLQSSYTDNTVKNRVRMMVFGDYLPRLSKALLHNGQAYFMSTVGINLLTVTMWYIDSVPLPYRAMFGMPNIGMMNIMACRLFRNMKFGRFAPVSSTLPTKMDKTSKNSKPSESVQNPSAAGSNTAATDIDAFYPSSRRTSTEAECGERGQQVPPTAYGAYLDQSSMA</sequence>
<feature type="region of interest" description="Disordered" evidence="1">
    <location>
        <begin position="300"/>
        <end position="369"/>
    </location>
</feature>
<gene>
    <name evidence="3" type="ORF">AAE3_LOCUS4939</name>
</gene>
<comment type="caution">
    <text evidence="3">The sequence shown here is derived from an EMBL/GenBank/DDBJ whole genome shotgun (WGS) entry which is preliminary data.</text>
</comment>
<feature type="transmembrane region" description="Helical" evidence="2">
    <location>
        <begin position="239"/>
        <end position="257"/>
    </location>
</feature>
<evidence type="ECO:0000313" key="3">
    <source>
        <dbReference type="EMBL" id="CAA7262467.1"/>
    </source>
</evidence>
<proteinExistence type="predicted"/>
<dbReference type="Proteomes" id="UP000467700">
    <property type="component" value="Unassembled WGS sequence"/>
</dbReference>
<evidence type="ECO:0000256" key="1">
    <source>
        <dbReference type="SAM" id="MobiDB-lite"/>
    </source>
</evidence>
<reference evidence="3 4" key="1">
    <citation type="submission" date="2020-01" db="EMBL/GenBank/DDBJ databases">
        <authorList>
            <person name="Gupta K D."/>
        </authorList>
    </citation>
    <scope>NUCLEOTIDE SEQUENCE [LARGE SCALE GENOMIC DNA]</scope>
</reference>
<keyword evidence="2" id="KW-0812">Transmembrane</keyword>
<feature type="compositionally biased region" description="Polar residues" evidence="1">
    <location>
        <begin position="309"/>
        <end position="328"/>
    </location>
</feature>
<keyword evidence="4" id="KW-1185">Reference proteome</keyword>
<feature type="transmembrane region" description="Helical" evidence="2">
    <location>
        <begin position="31"/>
        <end position="54"/>
    </location>
</feature>
<name>A0A8S0XQ18_CYCAE</name>
<evidence type="ECO:0000313" key="4">
    <source>
        <dbReference type="Proteomes" id="UP000467700"/>
    </source>
</evidence>
<feature type="transmembrane region" description="Helical" evidence="2">
    <location>
        <begin position="139"/>
        <end position="160"/>
    </location>
</feature>
<dbReference type="AlphaFoldDB" id="A0A8S0XQ18"/>
<feature type="transmembrane region" description="Helical" evidence="2">
    <location>
        <begin position="180"/>
        <end position="201"/>
    </location>
</feature>
<accession>A0A8S0XQ18</accession>
<keyword evidence="2" id="KW-0472">Membrane</keyword>
<feature type="transmembrane region" description="Helical" evidence="2">
    <location>
        <begin position="105"/>
        <end position="127"/>
    </location>
</feature>
<dbReference type="OrthoDB" id="3038990at2759"/>
<organism evidence="3 4">
    <name type="scientific">Cyclocybe aegerita</name>
    <name type="common">Black poplar mushroom</name>
    <name type="synonym">Agrocybe aegerita</name>
    <dbReference type="NCBI Taxonomy" id="1973307"/>
    <lineage>
        <taxon>Eukaryota</taxon>
        <taxon>Fungi</taxon>
        <taxon>Dikarya</taxon>
        <taxon>Basidiomycota</taxon>
        <taxon>Agaricomycotina</taxon>
        <taxon>Agaricomycetes</taxon>
        <taxon>Agaricomycetidae</taxon>
        <taxon>Agaricales</taxon>
        <taxon>Agaricineae</taxon>
        <taxon>Bolbitiaceae</taxon>
        <taxon>Cyclocybe</taxon>
    </lineage>
</organism>
<dbReference type="EMBL" id="CACVBS010000036">
    <property type="protein sequence ID" value="CAA7262467.1"/>
    <property type="molecule type" value="Genomic_DNA"/>
</dbReference>
<evidence type="ECO:0000256" key="2">
    <source>
        <dbReference type="SAM" id="Phobius"/>
    </source>
</evidence>
<protein>
    <recommendedName>
        <fullName evidence="5">Transmembrane protein</fullName>
    </recommendedName>
</protein>
<feature type="transmembrane region" description="Helical" evidence="2">
    <location>
        <begin position="263"/>
        <end position="284"/>
    </location>
</feature>